<dbReference type="PANTHER" id="PTHR43179">
    <property type="entry name" value="RHAMNOSYLTRANSFERASE WBBL"/>
    <property type="match status" value="1"/>
</dbReference>
<evidence type="ECO:0000313" key="6">
    <source>
        <dbReference type="EMBL" id="NUU29548.1"/>
    </source>
</evidence>
<dbReference type="Pfam" id="PF00535">
    <property type="entry name" value="Glycos_transf_2"/>
    <property type="match status" value="1"/>
</dbReference>
<evidence type="ECO:0000256" key="2">
    <source>
        <dbReference type="ARBA" id="ARBA00006739"/>
    </source>
</evidence>
<dbReference type="Gene3D" id="3.90.550.10">
    <property type="entry name" value="Spore Coat Polysaccharide Biosynthesis Protein SpsA, Chain A"/>
    <property type="match status" value="1"/>
</dbReference>
<dbReference type="InterPro" id="IPR001173">
    <property type="entry name" value="Glyco_trans_2-like"/>
</dbReference>
<dbReference type="AlphaFoldDB" id="A0A850DYR0"/>
<dbReference type="SUPFAM" id="SSF53448">
    <property type="entry name" value="Nucleotide-diphospho-sugar transferases"/>
    <property type="match status" value="1"/>
</dbReference>
<dbReference type="InterPro" id="IPR029044">
    <property type="entry name" value="Nucleotide-diphossugar_trans"/>
</dbReference>
<comment type="pathway">
    <text evidence="1">Cell wall biogenesis; cell wall polysaccharide biosynthesis.</text>
</comment>
<evidence type="ECO:0000313" key="7">
    <source>
        <dbReference type="Proteomes" id="UP000539146"/>
    </source>
</evidence>
<name>A0A850DYR0_9MICO</name>
<feature type="domain" description="Glycosyltransferase 2-like" evidence="5">
    <location>
        <begin position="3"/>
        <end position="158"/>
    </location>
</feature>
<comment type="similarity">
    <text evidence="2">Belongs to the glycosyltransferase 2 family.</text>
</comment>
<dbReference type="RefSeq" id="WP_175326760.1">
    <property type="nucleotide sequence ID" value="NZ_BAAAWP010000001.1"/>
</dbReference>
<protein>
    <submittedName>
        <fullName evidence="6">Glycosyltransferase family 2 protein</fullName>
    </submittedName>
</protein>
<keyword evidence="4 6" id="KW-0808">Transferase</keyword>
<organism evidence="6 7">
    <name type="scientific">Curtobacterium citreum</name>
    <dbReference type="NCBI Taxonomy" id="2036"/>
    <lineage>
        <taxon>Bacteria</taxon>
        <taxon>Bacillati</taxon>
        <taxon>Actinomycetota</taxon>
        <taxon>Actinomycetes</taxon>
        <taxon>Micrococcales</taxon>
        <taxon>Microbacteriaceae</taxon>
        <taxon>Curtobacterium</taxon>
    </lineage>
</organism>
<evidence type="ECO:0000259" key="5">
    <source>
        <dbReference type="Pfam" id="PF00535"/>
    </source>
</evidence>
<evidence type="ECO:0000256" key="4">
    <source>
        <dbReference type="ARBA" id="ARBA00022679"/>
    </source>
</evidence>
<evidence type="ECO:0000256" key="3">
    <source>
        <dbReference type="ARBA" id="ARBA00022676"/>
    </source>
</evidence>
<keyword evidence="3" id="KW-0328">Glycosyltransferase</keyword>
<proteinExistence type="inferred from homology"/>
<dbReference type="EMBL" id="JABMCG010000125">
    <property type="protein sequence ID" value="NUU29548.1"/>
    <property type="molecule type" value="Genomic_DNA"/>
</dbReference>
<dbReference type="Proteomes" id="UP000539146">
    <property type="component" value="Unassembled WGS sequence"/>
</dbReference>
<gene>
    <name evidence="6" type="ORF">HP467_15765</name>
</gene>
<evidence type="ECO:0000256" key="1">
    <source>
        <dbReference type="ARBA" id="ARBA00004776"/>
    </source>
</evidence>
<reference evidence="6 7" key="1">
    <citation type="submission" date="2020-05" db="EMBL/GenBank/DDBJ databases">
        <title>Genome Sequencing of Type Strains.</title>
        <authorList>
            <person name="Lemaire J.F."/>
            <person name="Inderbitzin P."/>
            <person name="Gregorio O.A."/>
            <person name="Collins S.B."/>
            <person name="Wespe N."/>
            <person name="Knight-Connoni V."/>
        </authorList>
    </citation>
    <scope>NUCLEOTIDE SEQUENCE [LARGE SCALE GENOMIC DNA]</scope>
    <source>
        <strain evidence="6 7">DSM 20512</strain>
    </source>
</reference>
<dbReference type="PANTHER" id="PTHR43179:SF12">
    <property type="entry name" value="GALACTOFURANOSYLTRANSFERASE GLFT2"/>
    <property type="match status" value="1"/>
</dbReference>
<accession>A0A850DYR0</accession>
<comment type="caution">
    <text evidence="6">The sequence shown here is derived from an EMBL/GenBank/DDBJ whole genome shotgun (WGS) entry which is preliminary data.</text>
</comment>
<sequence length="284" mass="31169">MTVTYNSSALLEGFLSRLMQGREPGDGVIIVDSGSGDSADARKAAVAAGVDFVGLKDNVGFGTASDVGAMRAKGEYIAFVNPDVETKFEDLQKLAKAAEDGGFSCVGPLVRDASGNFAEAERGSIRSPLARLQRQRNIVGEVESIAGCCMIIDAQTFRAIGGFDPHFFMFAEEIDLHRRIRAHGGRLGVFQEVVVVTEGGGSSSDVETRWSKAERQVAHVRYVRKWFGRRAAFVDAIWRVMLMVRRSEYKPLFASLSQFVRGLRGSGTDQRRHLLNSYGVEHWD</sequence>
<dbReference type="GO" id="GO:0016757">
    <property type="term" value="F:glycosyltransferase activity"/>
    <property type="evidence" value="ECO:0007669"/>
    <property type="project" value="UniProtKB-KW"/>
</dbReference>